<dbReference type="PANTHER" id="PTHR46552:SF1">
    <property type="entry name" value="NADH-UBIQUINONE OXIDOREDUCTASE CHAIN 2"/>
    <property type="match status" value="1"/>
</dbReference>
<reference evidence="19" key="1">
    <citation type="submission" date="2023-11" db="EMBL/GenBank/DDBJ databases">
        <title>Species delimitation and phylogenetic relationships of the Prionospio complex (Annelida, Spionidae) in the Northeast Atlantic.</title>
        <authorList>
            <person name="Hektoen M.M."/>
            <person name="Bakken T."/>
            <person name="Radashevsky V.I."/>
            <person name="Ekrem T."/>
            <person name="Dunshea G."/>
        </authorList>
    </citation>
    <scope>NUCLEOTIDE SEQUENCE</scope>
    <source>
        <strain evidence="19">NTNU-VM:84049</strain>
    </source>
</reference>
<evidence type="ECO:0000259" key="18">
    <source>
        <dbReference type="Pfam" id="PF00361"/>
    </source>
</evidence>
<feature type="transmembrane region" description="Helical" evidence="17">
    <location>
        <begin position="298"/>
        <end position="318"/>
    </location>
</feature>
<evidence type="ECO:0000256" key="2">
    <source>
        <dbReference type="ARBA" id="ARBA00007012"/>
    </source>
</evidence>
<feature type="transmembrane region" description="Helical" evidence="17">
    <location>
        <begin position="256"/>
        <end position="278"/>
    </location>
</feature>
<dbReference type="Pfam" id="PF00361">
    <property type="entry name" value="Proton_antipo_M"/>
    <property type="match status" value="2"/>
</dbReference>
<evidence type="ECO:0000256" key="5">
    <source>
        <dbReference type="ARBA" id="ARBA00022448"/>
    </source>
</evidence>
<keyword evidence="10 17" id="KW-0249">Electron transport</keyword>
<sequence length="320" mass="35425">MFLYPYMNLFIMSLLTSTIMALSSSHWLMIWMSLEINMISFIPLISSSSWSQEPEAALKYLLFQALGSTFILLSSLHSGLSLSALLGLCIKLGLAPTHYWFPSVMKSLNWLSAVVLMTWQKLAPMILLISLFSAYKSILCFYGLTSVLIGGVGGFSQSHMRPLLAYSSIGHMGWIISTASFALPMSIFYFFIYVTISIALISNAALSNISSIFQSSKPIFPSLIILVIPCTLSLAGLPPFLGFFPKLFAIQSFSSMLMPLFLLLGSILNLSYYLNFFFCLFLSSNKSFGSHMTASPTYTPFVTMVSVSPLPLLFLLTLMC</sequence>
<evidence type="ECO:0000256" key="1">
    <source>
        <dbReference type="ARBA" id="ARBA00004448"/>
    </source>
</evidence>
<keyword evidence="8 17" id="KW-0999">Mitochondrion inner membrane</keyword>
<dbReference type="InterPro" id="IPR003917">
    <property type="entry name" value="NADH_UbQ_OxRdtase_chain2"/>
</dbReference>
<feature type="transmembrane region" description="Helical" evidence="17">
    <location>
        <begin position="219"/>
        <end position="244"/>
    </location>
</feature>
<protein>
    <recommendedName>
        <fullName evidence="4 17">NADH-ubiquinone oxidoreductase chain 2</fullName>
        <ecNumber evidence="3 17">7.1.1.2</ecNumber>
    </recommendedName>
</protein>
<feature type="transmembrane region" description="Helical" evidence="17">
    <location>
        <begin position="139"/>
        <end position="157"/>
    </location>
</feature>
<keyword evidence="12 17" id="KW-0520">NAD</keyword>
<feature type="domain" description="NADH:quinone oxidoreductase/Mrp antiporter transmembrane" evidence="18">
    <location>
        <begin position="78"/>
        <end position="267"/>
    </location>
</feature>
<accession>A0AAU6QGG2</accession>
<keyword evidence="9 17" id="KW-1278">Translocase</keyword>
<keyword evidence="15 17" id="KW-0472">Membrane</keyword>
<dbReference type="EMBL" id="OR935929">
    <property type="protein sequence ID" value="WZB40705.1"/>
    <property type="molecule type" value="Genomic_DNA"/>
</dbReference>
<keyword evidence="13 17" id="KW-0830">Ubiquinone</keyword>
<evidence type="ECO:0000256" key="17">
    <source>
        <dbReference type="RuleBase" id="RU003403"/>
    </source>
</evidence>
<evidence type="ECO:0000256" key="10">
    <source>
        <dbReference type="ARBA" id="ARBA00022982"/>
    </source>
</evidence>
<geneLocation type="mitochondrion" evidence="19"/>
<organism evidence="19">
    <name type="scientific">Prionospio fallax</name>
    <dbReference type="NCBI Taxonomy" id="3050094"/>
    <lineage>
        <taxon>Eukaryota</taxon>
        <taxon>Metazoa</taxon>
        <taxon>Spiralia</taxon>
        <taxon>Lophotrochozoa</taxon>
        <taxon>Annelida</taxon>
        <taxon>Polychaeta</taxon>
        <taxon>Sedentaria</taxon>
        <taxon>Canalipalpata</taxon>
        <taxon>Spionida</taxon>
        <taxon>Spionidae</taxon>
        <taxon>Prionospio</taxon>
    </lineage>
</organism>
<proteinExistence type="inferred from homology"/>
<keyword evidence="7 17" id="KW-0812">Transmembrane</keyword>
<evidence type="ECO:0000256" key="12">
    <source>
        <dbReference type="ARBA" id="ARBA00023027"/>
    </source>
</evidence>
<feature type="transmembrane region" description="Helical" evidence="17">
    <location>
        <begin position="163"/>
        <end position="183"/>
    </location>
</feature>
<evidence type="ECO:0000256" key="9">
    <source>
        <dbReference type="ARBA" id="ARBA00022967"/>
    </source>
</evidence>
<evidence type="ECO:0000313" key="19">
    <source>
        <dbReference type="EMBL" id="WZB40705.1"/>
    </source>
</evidence>
<feature type="domain" description="NADH:quinone oxidoreductase/Mrp antiporter transmembrane" evidence="18">
    <location>
        <begin position="24"/>
        <end position="74"/>
    </location>
</feature>
<dbReference type="EC" id="7.1.1.2" evidence="3 17"/>
<keyword evidence="6 17" id="KW-0679">Respiratory chain</keyword>
<name>A0AAU6QGG2_9ANNE</name>
<dbReference type="AlphaFoldDB" id="A0AAU6QGG2"/>
<evidence type="ECO:0000256" key="11">
    <source>
        <dbReference type="ARBA" id="ARBA00022989"/>
    </source>
</evidence>
<keyword evidence="5" id="KW-0813">Transport</keyword>
<dbReference type="GO" id="GO:0008137">
    <property type="term" value="F:NADH dehydrogenase (ubiquinone) activity"/>
    <property type="evidence" value="ECO:0007669"/>
    <property type="project" value="UniProtKB-EC"/>
</dbReference>
<comment type="catalytic activity">
    <reaction evidence="16 17">
        <text>a ubiquinone + NADH + 5 H(+)(in) = a ubiquinol + NAD(+) + 4 H(+)(out)</text>
        <dbReference type="Rhea" id="RHEA:29091"/>
        <dbReference type="Rhea" id="RHEA-COMP:9565"/>
        <dbReference type="Rhea" id="RHEA-COMP:9566"/>
        <dbReference type="ChEBI" id="CHEBI:15378"/>
        <dbReference type="ChEBI" id="CHEBI:16389"/>
        <dbReference type="ChEBI" id="CHEBI:17976"/>
        <dbReference type="ChEBI" id="CHEBI:57540"/>
        <dbReference type="ChEBI" id="CHEBI:57945"/>
        <dbReference type="EC" id="7.1.1.2"/>
    </reaction>
</comment>
<comment type="subcellular location">
    <subcellularLocation>
        <location evidence="1 17">Mitochondrion inner membrane</location>
        <topology evidence="1 17">Multi-pass membrane protein</topology>
    </subcellularLocation>
</comment>
<evidence type="ECO:0000256" key="3">
    <source>
        <dbReference type="ARBA" id="ARBA00012944"/>
    </source>
</evidence>
<dbReference type="GO" id="GO:0005743">
    <property type="term" value="C:mitochondrial inner membrane"/>
    <property type="evidence" value="ECO:0007669"/>
    <property type="project" value="UniProtKB-SubCell"/>
</dbReference>
<dbReference type="InterPro" id="IPR001750">
    <property type="entry name" value="ND/Mrp_TM"/>
</dbReference>
<feature type="transmembrane region" description="Helical" evidence="17">
    <location>
        <begin position="107"/>
        <end position="132"/>
    </location>
</feature>
<evidence type="ECO:0000256" key="4">
    <source>
        <dbReference type="ARBA" id="ARBA00021008"/>
    </source>
</evidence>
<dbReference type="PRINTS" id="PR01436">
    <property type="entry name" value="NADHDHGNASE2"/>
</dbReference>
<evidence type="ECO:0000256" key="14">
    <source>
        <dbReference type="ARBA" id="ARBA00023128"/>
    </source>
</evidence>
<comment type="function">
    <text evidence="17">Core subunit of the mitochondrial membrane respiratory chain NADH dehydrogenase (Complex I) which catalyzes electron transfer from NADH through the respiratory chain, using ubiquinone as an electron acceptor. Essential for the catalytic activity and assembly of complex I.</text>
</comment>
<dbReference type="InterPro" id="IPR050175">
    <property type="entry name" value="Complex_I_Subunit_2"/>
</dbReference>
<evidence type="ECO:0000256" key="16">
    <source>
        <dbReference type="ARBA" id="ARBA00049551"/>
    </source>
</evidence>
<evidence type="ECO:0000256" key="13">
    <source>
        <dbReference type="ARBA" id="ARBA00023075"/>
    </source>
</evidence>
<dbReference type="GO" id="GO:0006120">
    <property type="term" value="P:mitochondrial electron transport, NADH to ubiquinone"/>
    <property type="evidence" value="ECO:0007669"/>
    <property type="project" value="InterPro"/>
</dbReference>
<evidence type="ECO:0000256" key="7">
    <source>
        <dbReference type="ARBA" id="ARBA00022692"/>
    </source>
</evidence>
<feature type="transmembrane region" description="Helical" evidence="17">
    <location>
        <begin position="190"/>
        <end position="213"/>
    </location>
</feature>
<keyword evidence="11 17" id="KW-1133">Transmembrane helix</keyword>
<comment type="similarity">
    <text evidence="2 17">Belongs to the complex I subunit 2 family.</text>
</comment>
<feature type="transmembrane region" description="Helical" evidence="17">
    <location>
        <begin position="6"/>
        <end position="23"/>
    </location>
</feature>
<dbReference type="PANTHER" id="PTHR46552">
    <property type="entry name" value="NADH-UBIQUINONE OXIDOREDUCTASE CHAIN 2"/>
    <property type="match status" value="1"/>
</dbReference>
<keyword evidence="14 17" id="KW-0496">Mitochondrion</keyword>
<evidence type="ECO:0000256" key="15">
    <source>
        <dbReference type="ARBA" id="ARBA00023136"/>
    </source>
</evidence>
<evidence type="ECO:0000256" key="6">
    <source>
        <dbReference type="ARBA" id="ARBA00022660"/>
    </source>
</evidence>
<gene>
    <name evidence="19" type="primary">ND2</name>
</gene>
<evidence type="ECO:0000256" key="8">
    <source>
        <dbReference type="ARBA" id="ARBA00022792"/>
    </source>
</evidence>